<protein>
    <submittedName>
        <fullName evidence="1">Uncharacterized protein</fullName>
    </submittedName>
</protein>
<proteinExistence type="predicted"/>
<dbReference type="Proteomes" id="UP000325576">
    <property type="component" value="Unassembled WGS sequence"/>
</dbReference>
<accession>A0A5N5E6Q1</accession>
<evidence type="ECO:0000313" key="2">
    <source>
        <dbReference type="Proteomes" id="UP000325576"/>
    </source>
</evidence>
<comment type="caution">
    <text evidence="1">The sequence shown here is derived from an EMBL/GenBank/DDBJ whole genome shotgun (WGS) entry which is preliminary data.</text>
</comment>
<evidence type="ECO:0000313" key="1">
    <source>
        <dbReference type="EMBL" id="KAB2586005.1"/>
    </source>
</evidence>
<dbReference type="AlphaFoldDB" id="A0A5N5E6Q1"/>
<sequence length="79" mass="8638">MIILAVRRTTGNPAMPTIDIYATAGTFVDKHQLAQRLATVLMGMCRTSMVRAAYVRVQVLTNAGALDRDKPLEVVSNFS</sequence>
<dbReference type="EMBL" id="MRBO01000249">
    <property type="protein sequence ID" value="KAB2586005.1"/>
    <property type="molecule type" value="Genomic_DNA"/>
</dbReference>
<organism evidence="1 2">
    <name type="scientific">Rhodococcus erythropolis</name>
    <name type="common">Arthrobacter picolinophilus</name>
    <dbReference type="NCBI Taxonomy" id="1833"/>
    <lineage>
        <taxon>Bacteria</taxon>
        <taxon>Bacillati</taxon>
        <taxon>Actinomycetota</taxon>
        <taxon>Actinomycetes</taxon>
        <taxon>Mycobacteriales</taxon>
        <taxon>Nocardiaceae</taxon>
        <taxon>Rhodococcus</taxon>
        <taxon>Rhodococcus erythropolis group</taxon>
    </lineage>
</organism>
<reference evidence="1 2" key="1">
    <citation type="journal article" date="2017" name="Poromechanics V (2013)">
        <title>Genomic Characterization of the Arsenic-Tolerant Actinobacterium, &lt;i&gt;Rhodococcus erythropolis&lt;/i&gt; S43.</title>
        <authorList>
            <person name="Retamal-Morales G."/>
            <person name="Mehnert M."/>
            <person name="Schwabe R."/>
            <person name="Tischler D."/>
            <person name="Schloemann M."/>
            <person name="Levican G.J."/>
        </authorList>
    </citation>
    <scope>NUCLEOTIDE SEQUENCE [LARGE SCALE GENOMIC DNA]</scope>
    <source>
        <strain evidence="1 2">S43</strain>
    </source>
</reference>
<name>A0A5N5E6Q1_RHOER</name>
<gene>
    <name evidence="1" type="ORF">BS297_07010</name>
</gene>